<dbReference type="PANTHER" id="PTHR24027">
    <property type="entry name" value="CADHERIN-23"/>
    <property type="match status" value="1"/>
</dbReference>
<dbReference type="SUPFAM" id="SSF49299">
    <property type="entry name" value="PKD domain"/>
    <property type="match status" value="3"/>
</dbReference>
<evidence type="ECO:0000259" key="6">
    <source>
        <dbReference type="PROSITE" id="PS50268"/>
    </source>
</evidence>
<feature type="domain" description="Cadherin" evidence="6">
    <location>
        <begin position="429"/>
        <end position="522"/>
    </location>
</feature>
<dbReference type="GO" id="GO:0008013">
    <property type="term" value="F:beta-catenin binding"/>
    <property type="evidence" value="ECO:0007669"/>
    <property type="project" value="TreeGrafter"/>
</dbReference>
<dbReference type="Pfam" id="PF18911">
    <property type="entry name" value="PKD_4"/>
    <property type="match status" value="2"/>
</dbReference>
<dbReference type="GO" id="GO:0005509">
    <property type="term" value="F:calcium ion binding"/>
    <property type="evidence" value="ECO:0007669"/>
    <property type="project" value="InterPro"/>
</dbReference>
<feature type="non-terminal residue" evidence="7">
    <location>
        <position position="937"/>
    </location>
</feature>
<dbReference type="SUPFAM" id="SSF49313">
    <property type="entry name" value="Cadherin-like"/>
    <property type="match status" value="3"/>
</dbReference>
<evidence type="ECO:0000256" key="2">
    <source>
        <dbReference type="ARBA" id="ARBA00022737"/>
    </source>
</evidence>
<keyword evidence="2" id="KW-0677">Repeat</keyword>
<dbReference type="GO" id="GO:0045296">
    <property type="term" value="F:cadherin binding"/>
    <property type="evidence" value="ECO:0007669"/>
    <property type="project" value="TreeGrafter"/>
</dbReference>
<dbReference type="InterPro" id="IPR015919">
    <property type="entry name" value="Cadherin-like_sf"/>
</dbReference>
<dbReference type="SMART" id="SM00736">
    <property type="entry name" value="CADG"/>
    <property type="match status" value="3"/>
</dbReference>
<dbReference type="SMART" id="SM00089">
    <property type="entry name" value="PKD"/>
    <property type="match status" value="3"/>
</dbReference>
<dbReference type="PANTHER" id="PTHR24027:SF438">
    <property type="entry name" value="CADHERIN 23"/>
    <property type="match status" value="1"/>
</dbReference>
<feature type="domain" description="Cadherin" evidence="6">
    <location>
        <begin position="710"/>
        <end position="803"/>
    </location>
</feature>
<evidence type="ECO:0008006" key="8">
    <source>
        <dbReference type="Google" id="ProtNLM"/>
    </source>
</evidence>
<dbReference type="InterPro" id="IPR002126">
    <property type="entry name" value="Cadherin-like_dom"/>
</dbReference>
<evidence type="ECO:0000256" key="4">
    <source>
        <dbReference type="ARBA" id="ARBA00023136"/>
    </source>
</evidence>
<dbReference type="PROSITE" id="PS50268">
    <property type="entry name" value="CADHERIN_2"/>
    <property type="match status" value="3"/>
</dbReference>
<dbReference type="InterPro" id="IPR039808">
    <property type="entry name" value="Cadherin"/>
</dbReference>
<dbReference type="GO" id="GO:0007156">
    <property type="term" value="P:homophilic cell adhesion via plasma membrane adhesion molecules"/>
    <property type="evidence" value="ECO:0007669"/>
    <property type="project" value="InterPro"/>
</dbReference>
<dbReference type="AlphaFoldDB" id="A0A0F9JKH7"/>
<dbReference type="PRINTS" id="PR00205">
    <property type="entry name" value="CADHERIN"/>
</dbReference>
<dbReference type="Pfam" id="PF22352">
    <property type="entry name" value="K319L-like_PKD"/>
    <property type="match status" value="1"/>
</dbReference>
<dbReference type="GO" id="GO:0016342">
    <property type="term" value="C:catenin complex"/>
    <property type="evidence" value="ECO:0007669"/>
    <property type="project" value="TreeGrafter"/>
</dbReference>
<keyword evidence="4" id="KW-0472">Membrane</keyword>
<proteinExistence type="predicted"/>
<protein>
    <recommendedName>
        <fullName evidence="8">PKD domain-containing protein</fullName>
    </recommendedName>
</protein>
<feature type="domain" description="PKD" evidence="5">
    <location>
        <begin position="512"/>
        <end position="600"/>
    </location>
</feature>
<evidence type="ECO:0000313" key="7">
    <source>
        <dbReference type="EMBL" id="KKM70339.1"/>
    </source>
</evidence>
<evidence type="ECO:0000256" key="1">
    <source>
        <dbReference type="ARBA" id="ARBA00004370"/>
    </source>
</evidence>
<name>A0A0F9JKH7_9ZZZZ</name>
<dbReference type="InterPro" id="IPR022409">
    <property type="entry name" value="PKD/Chitinase_dom"/>
</dbReference>
<evidence type="ECO:0000256" key="3">
    <source>
        <dbReference type="ARBA" id="ARBA00022837"/>
    </source>
</evidence>
<dbReference type="PROSITE" id="PS50093">
    <property type="entry name" value="PKD"/>
    <property type="match status" value="2"/>
</dbReference>
<dbReference type="Gene3D" id="2.60.40.10">
    <property type="entry name" value="Immunoglobulins"/>
    <property type="match status" value="3"/>
</dbReference>
<organism evidence="7">
    <name type="scientific">marine sediment metagenome</name>
    <dbReference type="NCBI Taxonomy" id="412755"/>
    <lineage>
        <taxon>unclassified sequences</taxon>
        <taxon>metagenomes</taxon>
        <taxon>ecological metagenomes</taxon>
    </lineage>
</organism>
<dbReference type="Gene3D" id="2.60.40.60">
    <property type="entry name" value="Cadherins"/>
    <property type="match status" value="3"/>
</dbReference>
<feature type="domain" description="PKD" evidence="5">
    <location>
        <begin position="788"/>
        <end position="872"/>
    </location>
</feature>
<evidence type="ECO:0000259" key="5">
    <source>
        <dbReference type="PROSITE" id="PS50093"/>
    </source>
</evidence>
<dbReference type="SMART" id="SM00112">
    <property type="entry name" value="CA"/>
    <property type="match status" value="3"/>
</dbReference>
<dbReference type="InterPro" id="IPR000601">
    <property type="entry name" value="PKD_dom"/>
</dbReference>
<comment type="subcellular location">
    <subcellularLocation>
        <location evidence="1">Membrane</location>
    </subcellularLocation>
</comment>
<dbReference type="InterPro" id="IPR035986">
    <property type="entry name" value="PKD_dom_sf"/>
</dbReference>
<dbReference type="CDD" id="cd00146">
    <property type="entry name" value="PKD"/>
    <property type="match status" value="2"/>
</dbReference>
<dbReference type="InterPro" id="IPR006644">
    <property type="entry name" value="Cadg"/>
</dbReference>
<dbReference type="InterPro" id="IPR013783">
    <property type="entry name" value="Ig-like_fold"/>
</dbReference>
<dbReference type="EMBL" id="LAZR01009836">
    <property type="protein sequence ID" value="KKM70339.1"/>
    <property type="molecule type" value="Genomic_DNA"/>
</dbReference>
<dbReference type="Pfam" id="PF00028">
    <property type="entry name" value="Cadherin"/>
    <property type="match status" value="1"/>
</dbReference>
<feature type="domain" description="Cadherin" evidence="6">
    <location>
        <begin position="611"/>
        <end position="696"/>
    </location>
</feature>
<reference evidence="7" key="1">
    <citation type="journal article" date="2015" name="Nature">
        <title>Complex archaea that bridge the gap between prokaryotes and eukaryotes.</title>
        <authorList>
            <person name="Spang A."/>
            <person name="Saw J.H."/>
            <person name="Jorgensen S.L."/>
            <person name="Zaremba-Niedzwiedzka K."/>
            <person name="Martijn J."/>
            <person name="Lind A.E."/>
            <person name="van Eijk R."/>
            <person name="Schleper C."/>
            <person name="Guy L."/>
            <person name="Ettema T.J."/>
        </authorList>
    </citation>
    <scope>NUCLEOTIDE SEQUENCE</scope>
</reference>
<dbReference type="GO" id="GO:0016477">
    <property type="term" value="P:cell migration"/>
    <property type="evidence" value="ECO:0007669"/>
    <property type="project" value="TreeGrafter"/>
</dbReference>
<keyword evidence="3" id="KW-0106">Calcium</keyword>
<accession>A0A0F9JKH7</accession>
<sequence length="937" mass="98956">MRFNGVIIPQGATITNAYIQFQVDETDSGATYLTIEGQNIGNAPTFSSSSGNISSRARTTASVSWNPVPWTSTGQADLDQQTPDITSVIQEIINRLDWFEGNSLVIIITGTGKRVAESRNGSSSGAPLLHVEYDTGPVVNRAPSVDAGPDQAVILPNIATLDATVTDDGLPSSALTTTWSKLDGPGAVTFGDPDVVDTTASFSTAGTYLLQLTADDGELASSDLLSVTVNPVGTQADTIEIRIETDNDDAEERSSGSMYLSSSDLELVYDSGNQKVGMRFNGATIPQSAAITNAYIQFQADETHSGTTSLTIQGQDIGNAPAFSSSSGNISSRTWTATSVSWEPVPWTTGQAGFNQQTPDIAAVIQEIVSRSDWSSGNSLVIIITGTGERVAESYEGGSSRAPLLHVEYSMSDPNNAPTGIILSNDTVDENAVGAQIGQLTVIDPDVGDTHTFSVSDPRFEVVNNTLKLKPAQSLDYETKQSVALGVTATDTGSLSVTENFSVIVIDVNEAPTAIISATPTTGPTPLTVDFDATGSNDPENNIVSYAWDFGDEIPVSGATVSYTYSDPGQYAVTLTVTDNGNLTNTATTNITVSIPNRAPTDITLLSNTVDENASGAQIGQLSASDPDDSDTHTFSVSDARFEVLVNTLKLKSAQSLDYENEISVTLDVTATDTGGLSVTKAFTVIVTDVNEAPTNITLSNDQVDENDFGAEIGQLTVNDPDDGDTYTFSVSDTRFEVLVNTLKLKSAQGLDYETDPPVEFEVTATDSGSLPFTETFNVIVVNVNEAPTAMIKATPATGPPSLTMEFDATDSSDPENNIVSYTWDFGDTKTGSGTTTSHTYSTANTYAVELTVTDNGGLINTTTTNIAVSIPNRQPTDITLSNDTVNENASGAEIGQLSVIDPDLGDAHIFSFSDPRFEVVDNKLKLKLTQSLDFEA</sequence>
<gene>
    <name evidence="7" type="ORF">LCGC14_1441740</name>
</gene>
<comment type="caution">
    <text evidence="7">The sequence shown here is derived from an EMBL/GenBank/DDBJ whole genome shotgun (WGS) entry which is preliminary data.</text>
</comment>
<dbReference type="CDD" id="cd11304">
    <property type="entry name" value="Cadherin_repeat"/>
    <property type="match status" value="4"/>
</dbReference>